<gene>
    <name evidence="6" type="primary">LOC102582746</name>
</gene>
<feature type="domain" description="Subtilisin-like protease fibronectin type-III" evidence="5">
    <location>
        <begin position="166"/>
        <end position="238"/>
    </location>
</feature>
<dbReference type="GO" id="GO:0006508">
    <property type="term" value="P:proteolysis"/>
    <property type="evidence" value="ECO:0007669"/>
    <property type="project" value="InterPro"/>
</dbReference>
<dbReference type="SUPFAM" id="SSF52743">
    <property type="entry name" value="Subtilisin-like"/>
    <property type="match status" value="1"/>
</dbReference>
<accession>M1BX84</accession>
<evidence type="ECO:0000313" key="6">
    <source>
        <dbReference type="EnsemblPlants" id="PGSC0003DMT400055019"/>
    </source>
</evidence>
<dbReference type="EnsemblPlants" id="PGSC0003DMT400055019">
    <property type="protein sequence ID" value="PGSC0003DMT400055019"/>
    <property type="gene ID" value="PGSC0003DMG400021348"/>
</dbReference>
<dbReference type="InterPro" id="IPR000209">
    <property type="entry name" value="Peptidase_S8/S53_dom"/>
</dbReference>
<dbReference type="InterPro" id="IPR036852">
    <property type="entry name" value="Peptidase_S8/S53_dom_sf"/>
</dbReference>
<name>M1BX84_SOLTU</name>
<reference evidence="7" key="1">
    <citation type="journal article" date="2011" name="Nature">
        <title>Genome sequence and analysis of the tuber crop potato.</title>
        <authorList>
            <consortium name="The Potato Genome Sequencing Consortium"/>
        </authorList>
    </citation>
    <scope>NUCLEOTIDE SEQUENCE [LARGE SCALE GENOMIC DNA]</scope>
    <source>
        <strain evidence="7">cv. DM1-3 516 R44</strain>
    </source>
</reference>
<comment type="similarity">
    <text evidence="1 3">Belongs to the peptidase S8 family.</text>
</comment>
<dbReference type="Proteomes" id="UP000011115">
    <property type="component" value="Unassembled WGS sequence"/>
</dbReference>
<organism evidence="6 7">
    <name type="scientific">Solanum tuberosum</name>
    <name type="common">Potato</name>
    <dbReference type="NCBI Taxonomy" id="4113"/>
    <lineage>
        <taxon>Eukaryota</taxon>
        <taxon>Viridiplantae</taxon>
        <taxon>Streptophyta</taxon>
        <taxon>Embryophyta</taxon>
        <taxon>Tracheophyta</taxon>
        <taxon>Spermatophyta</taxon>
        <taxon>Magnoliopsida</taxon>
        <taxon>eudicotyledons</taxon>
        <taxon>Gunneridae</taxon>
        <taxon>Pentapetalae</taxon>
        <taxon>asterids</taxon>
        <taxon>lamiids</taxon>
        <taxon>Solanales</taxon>
        <taxon>Solanaceae</taxon>
        <taxon>Solanoideae</taxon>
        <taxon>Solaneae</taxon>
        <taxon>Solanum</taxon>
    </lineage>
</organism>
<dbReference type="ExpressionAtlas" id="M1BX84">
    <property type="expression patterns" value="baseline"/>
</dbReference>
<reference evidence="6" key="2">
    <citation type="submission" date="2015-06" db="UniProtKB">
        <authorList>
            <consortium name="EnsemblPlants"/>
        </authorList>
    </citation>
    <scope>IDENTIFICATION</scope>
    <source>
        <strain evidence="6">DM1-3 516 R44</strain>
    </source>
</reference>
<feature type="domain" description="Peptidase S8/S53" evidence="4">
    <location>
        <begin position="7"/>
        <end position="95"/>
    </location>
</feature>
<dbReference type="Gene3D" id="3.40.50.200">
    <property type="entry name" value="Peptidase S8/S53 domain"/>
    <property type="match status" value="1"/>
</dbReference>
<dbReference type="Pfam" id="PF00082">
    <property type="entry name" value="Peptidase_S8"/>
    <property type="match status" value="1"/>
</dbReference>
<keyword evidence="7" id="KW-1185">Reference proteome</keyword>
<dbReference type="PANTHER" id="PTHR10795">
    <property type="entry name" value="PROPROTEIN CONVERTASE SUBTILISIN/KEXIN"/>
    <property type="match status" value="1"/>
</dbReference>
<evidence type="ECO:0000259" key="4">
    <source>
        <dbReference type="Pfam" id="PF00082"/>
    </source>
</evidence>
<proteinExistence type="inferred from homology"/>
<evidence type="ECO:0000256" key="1">
    <source>
        <dbReference type="ARBA" id="ARBA00011073"/>
    </source>
</evidence>
<comment type="caution">
    <text evidence="3">Lacks conserved residue(s) required for the propagation of feature annotation.</text>
</comment>
<evidence type="ECO:0000256" key="3">
    <source>
        <dbReference type="PROSITE-ProRule" id="PRU01240"/>
    </source>
</evidence>
<dbReference type="Gene3D" id="2.60.40.2310">
    <property type="match status" value="1"/>
</dbReference>
<dbReference type="InterPro" id="IPR041469">
    <property type="entry name" value="Subtilisin-like_FN3"/>
</dbReference>
<dbReference type="MEROPS" id="S08.A22"/>
<evidence type="ECO:0000313" key="7">
    <source>
        <dbReference type="Proteomes" id="UP000011115"/>
    </source>
</evidence>
<dbReference type="AlphaFoldDB" id="M1BX84"/>
<evidence type="ECO:0000259" key="5">
    <source>
        <dbReference type="Pfam" id="PF17766"/>
    </source>
</evidence>
<dbReference type="InterPro" id="IPR045051">
    <property type="entry name" value="SBT"/>
</dbReference>
<dbReference type="GO" id="GO:0004252">
    <property type="term" value="F:serine-type endopeptidase activity"/>
    <property type="evidence" value="ECO:0007669"/>
    <property type="project" value="InterPro"/>
</dbReference>
<protein>
    <submittedName>
        <fullName evidence="6">Subtilisin-type protease</fullName>
    </submittedName>
</protein>
<keyword evidence="2" id="KW-0732">Signal</keyword>
<dbReference type="PROSITE" id="PS51892">
    <property type="entry name" value="SUBTILASE"/>
    <property type="match status" value="1"/>
</dbReference>
<evidence type="ECO:0000256" key="2">
    <source>
        <dbReference type="ARBA" id="ARBA00022729"/>
    </source>
</evidence>
<sequence length="250" mass="27338">MVSDMCSQPDIAAPGTAVLAAWPANNTKLTRSGQEPPLFNINSGTSMSCAHVSGVVATLKSQNPTWSLSAIRSAIMTTAFQQSNLKSPIVNSVYGESLATPYAFGAGVATMSGPLKPGLVYETEITDYLQFLCSTGYDTSTIKLISKTLPNDFPCPTGSSDDSVSNMNYPSIAVSLSKVRETKEVTRTLTRISDEESEYTVIITAPDVLRVEVSPKKLKFTSDRKKLSYQMTFKAMSRERIFWINNMDQW</sequence>
<dbReference type="Pfam" id="PF17766">
    <property type="entry name" value="fn3_6"/>
    <property type="match status" value="1"/>
</dbReference>
<dbReference type="Gramene" id="PGSC0003DMT400055019">
    <property type="protein sequence ID" value="PGSC0003DMT400055019"/>
    <property type="gene ID" value="PGSC0003DMG400021348"/>
</dbReference>